<comment type="caution">
    <text evidence="1">The sequence shown here is derived from an EMBL/GenBank/DDBJ whole genome shotgun (WGS) entry which is preliminary data.</text>
</comment>
<dbReference type="EMBL" id="JAAWWB010000002">
    <property type="protein sequence ID" value="KAG6787969.1"/>
    <property type="molecule type" value="Genomic_DNA"/>
</dbReference>
<sequence>MLRSPCTPKHGNLALWFINMMLPRHFWILSVHSCPVTLKCILIAVQQQLTQKEAGLARVLDKSSRQVSIVSSPCNSLCLYLDAMKTVNIWFLENLNMQLQ</sequence>
<name>A0A8X8DEZ9_POPTO</name>
<keyword evidence="2" id="KW-1185">Reference proteome</keyword>
<evidence type="ECO:0000313" key="1">
    <source>
        <dbReference type="EMBL" id="KAG6787969.1"/>
    </source>
</evidence>
<dbReference type="Proteomes" id="UP000886885">
    <property type="component" value="Chromosome 1D"/>
</dbReference>
<dbReference type="AlphaFoldDB" id="A0A8X8DEZ9"/>
<reference evidence="1" key="1">
    <citation type="journal article" date="2020" name="bioRxiv">
        <title>Hybrid origin of Populus tomentosa Carr. identified through genome sequencing and phylogenomic analysis.</title>
        <authorList>
            <person name="An X."/>
            <person name="Gao K."/>
            <person name="Chen Z."/>
            <person name="Li J."/>
            <person name="Yang X."/>
            <person name="Yang X."/>
            <person name="Zhou J."/>
            <person name="Guo T."/>
            <person name="Zhao T."/>
            <person name="Huang S."/>
            <person name="Miao D."/>
            <person name="Khan W.U."/>
            <person name="Rao P."/>
            <person name="Ye M."/>
            <person name="Lei B."/>
            <person name="Liao W."/>
            <person name="Wang J."/>
            <person name="Ji L."/>
            <person name="Li Y."/>
            <person name="Guo B."/>
            <person name="Mustafa N.S."/>
            <person name="Li S."/>
            <person name="Yun Q."/>
            <person name="Keller S.R."/>
            <person name="Mao J."/>
            <person name="Zhang R."/>
            <person name="Strauss S.H."/>
        </authorList>
    </citation>
    <scope>NUCLEOTIDE SEQUENCE</scope>
    <source>
        <strain evidence="1">GM15</strain>
        <tissue evidence="1">Leaf</tissue>
    </source>
</reference>
<accession>A0A8X8DEZ9</accession>
<protein>
    <submittedName>
        <fullName evidence="1">Uncharacterized protein</fullName>
    </submittedName>
</protein>
<proteinExistence type="predicted"/>
<gene>
    <name evidence="1" type="ORF">POTOM_004020</name>
</gene>
<organism evidence="1 2">
    <name type="scientific">Populus tomentosa</name>
    <name type="common">Chinese white poplar</name>
    <dbReference type="NCBI Taxonomy" id="118781"/>
    <lineage>
        <taxon>Eukaryota</taxon>
        <taxon>Viridiplantae</taxon>
        <taxon>Streptophyta</taxon>
        <taxon>Embryophyta</taxon>
        <taxon>Tracheophyta</taxon>
        <taxon>Spermatophyta</taxon>
        <taxon>Magnoliopsida</taxon>
        <taxon>eudicotyledons</taxon>
        <taxon>Gunneridae</taxon>
        <taxon>Pentapetalae</taxon>
        <taxon>rosids</taxon>
        <taxon>fabids</taxon>
        <taxon>Malpighiales</taxon>
        <taxon>Salicaceae</taxon>
        <taxon>Saliceae</taxon>
        <taxon>Populus</taxon>
    </lineage>
</organism>
<evidence type="ECO:0000313" key="2">
    <source>
        <dbReference type="Proteomes" id="UP000886885"/>
    </source>
</evidence>